<proteinExistence type="predicted"/>
<organism evidence="1 2">
    <name type="scientific">Hymenobacter setariae</name>
    <dbReference type="NCBI Taxonomy" id="2594794"/>
    <lineage>
        <taxon>Bacteria</taxon>
        <taxon>Pseudomonadati</taxon>
        <taxon>Bacteroidota</taxon>
        <taxon>Cytophagia</taxon>
        <taxon>Cytophagales</taxon>
        <taxon>Hymenobacteraceae</taxon>
        <taxon>Hymenobacter</taxon>
    </lineage>
</organism>
<keyword evidence="2" id="KW-1185">Reference proteome</keyword>
<gene>
    <name evidence="1" type="ORF">FNT36_24770</name>
</gene>
<accession>A0A558BJP1</accession>
<dbReference type="RefSeq" id="WP_144853351.1">
    <property type="nucleotide sequence ID" value="NZ_VMRJ01000009.1"/>
</dbReference>
<dbReference type="OrthoDB" id="887282at2"/>
<name>A0A558BJP1_9BACT</name>
<dbReference type="AlphaFoldDB" id="A0A558BJP1"/>
<reference evidence="1 2" key="1">
    <citation type="submission" date="2019-07" db="EMBL/GenBank/DDBJ databases">
        <title>Hymenobacter sp. straun FUR1 Genome sequencing and assembly.</title>
        <authorList>
            <person name="Chhetri G."/>
        </authorList>
    </citation>
    <scope>NUCLEOTIDE SEQUENCE [LARGE SCALE GENOMIC DNA]</scope>
    <source>
        <strain evidence="1 2">Fur1</strain>
    </source>
</reference>
<protein>
    <submittedName>
        <fullName evidence="1">Uncharacterized protein</fullName>
    </submittedName>
</protein>
<evidence type="ECO:0000313" key="2">
    <source>
        <dbReference type="Proteomes" id="UP000317624"/>
    </source>
</evidence>
<comment type="caution">
    <text evidence="1">The sequence shown here is derived from an EMBL/GenBank/DDBJ whole genome shotgun (WGS) entry which is preliminary data.</text>
</comment>
<dbReference type="Proteomes" id="UP000317624">
    <property type="component" value="Unassembled WGS sequence"/>
</dbReference>
<sequence length="117" mass="13362">MIPTRQNALNTPVFASQLAYLAVERPPADEAEAQRLRQLKQLIQAAPDMADLRDFATPARELMGEGYTIHCGSSHVWLKRDDQTKRLAIIADRYTTRYRDWDAPAPVLENAEPEYHL</sequence>
<evidence type="ECO:0000313" key="1">
    <source>
        <dbReference type="EMBL" id="TVT36729.1"/>
    </source>
</evidence>
<dbReference type="EMBL" id="VMRJ01000009">
    <property type="protein sequence ID" value="TVT36729.1"/>
    <property type="molecule type" value="Genomic_DNA"/>
</dbReference>